<evidence type="ECO:0000256" key="2">
    <source>
        <dbReference type="ARBA" id="ARBA00023002"/>
    </source>
</evidence>
<evidence type="ECO:0000259" key="4">
    <source>
        <dbReference type="Pfam" id="PF00465"/>
    </source>
</evidence>
<evidence type="ECO:0000256" key="1">
    <source>
        <dbReference type="ARBA" id="ARBA00007358"/>
    </source>
</evidence>
<dbReference type="FunFam" id="3.40.50.1970:FF:000003">
    <property type="entry name" value="Alcohol dehydrogenase, iron-containing"/>
    <property type="match status" value="1"/>
</dbReference>
<dbReference type="InterPro" id="IPR056798">
    <property type="entry name" value="ADH_Fe_C"/>
</dbReference>
<dbReference type="InterPro" id="IPR001670">
    <property type="entry name" value="ADH_Fe/GldA"/>
</dbReference>
<evidence type="ECO:0000313" key="6">
    <source>
        <dbReference type="EMBL" id="KKO06683.1"/>
    </source>
</evidence>
<keyword evidence="3" id="KW-0520">NAD</keyword>
<dbReference type="PANTHER" id="PTHR11496">
    <property type="entry name" value="ALCOHOL DEHYDROGENASE"/>
    <property type="match status" value="1"/>
</dbReference>
<dbReference type="CDD" id="cd14861">
    <property type="entry name" value="Fe-ADH-like"/>
    <property type="match status" value="1"/>
</dbReference>
<dbReference type="Gene3D" id="3.40.50.1970">
    <property type="match status" value="1"/>
</dbReference>
<organism evidence="6">
    <name type="scientific">marine sediment metagenome</name>
    <dbReference type="NCBI Taxonomy" id="412755"/>
    <lineage>
        <taxon>unclassified sequences</taxon>
        <taxon>metagenomes</taxon>
        <taxon>ecological metagenomes</taxon>
    </lineage>
</organism>
<dbReference type="Pfam" id="PF00465">
    <property type="entry name" value="Fe-ADH"/>
    <property type="match status" value="1"/>
</dbReference>
<dbReference type="SUPFAM" id="SSF56796">
    <property type="entry name" value="Dehydroquinate synthase-like"/>
    <property type="match status" value="1"/>
</dbReference>
<proteinExistence type="inferred from homology"/>
<dbReference type="GO" id="GO:0004022">
    <property type="term" value="F:alcohol dehydrogenase (NAD+) activity"/>
    <property type="evidence" value="ECO:0007669"/>
    <property type="project" value="TreeGrafter"/>
</dbReference>
<dbReference type="InterPro" id="IPR039697">
    <property type="entry name" value="Alcohol_dehydrogenase_Fe"/>
</dbReference>
<evidence type="ECO:0000256" key="3">
    <source>
        <dbReference type="ARBA" id="ARBA00023027"/>
    </source>
</evidence>
<protein>
    <submittedName>
        <fullName evidence="6">Uncharacterized protein</fullName>
    </submittedName>
</protein>
<dbReference type="EMBL" id="LAZR01000015">
    <property type="protein sequence ID" value="KKO06683.1"/>
    <property type="molecule type" value="Genomic_DNA"/>
</dbReference>
<sequence>MEIKSYSMNWHYPTAVRVGAGRIRELAKSCGQLGMKAPLLVTDPGLAALPMVEEALQQCRDAGLRPGLFSGVKGNPTGGNVADGVTALKQGEHDGVIAFGGGSAIDAAKSIALIAHQTCTLWEAQNPANVDASKMLPLIAVPTTAGTGSEVGQAAVITDEETHAKRIIFHLKMMPPIVILDPELTVGLPAKLTAATGMDALAHNLEAYCTPVYHPMAEGIALEGIRLIKEYLPRATANGSDIEARLQMMVASSMGATAFQRGLGAIHAVSHSVGALYDSHHGLLNAIMMPYVLQANRSVIEEEMVRLGRYLGLEQANFDGVLQWVLALRKELDIPHTLADIGIDDSQAELVGKMSAKDVTARTNATQLDASQYQQLFMNALTGTL</sequence>
<dbReference type="InterPro" id="IPR018211">
    <property type="entry name" value="ADH_Fe_CS"/>
</dbReference>
<dbReference type="Gene3D" id="1.20.1090.10">
    <property type="entry name" value="Dehydroquinate synthase-like - alpha domain"/>
    <property type="match status" value="1"/>
</dbReference>
<reference evidence="6" key="1">
    <citation type="journal article" date="2015" name="Nature">
        <title>Complex archaea that bridge the gap between prokaryotes and eukaryotes.</title>
        <authorList>
            <person name="Spang A."/>
            <person name="Saw J.H."/>
            <person name="Jorgensen S.L."/>
            <person name="Zaremba-Niedzwiedzka K."/>
            <person name="Martijn J."/>
            <person name="Lind A.E."/>
            <person name="van Eijk R."/>
            <person name="Schleper C."/>
            <person name="Guy L."/>
            <person name="Ettema T.J."/>
        </authorList>
    </citation>
    <scope>NUCLEOTIDE SEQUENCE</scope>
</reference>
<dbReference type="Pfam" id="PF25137">
    <property type="entry name" value="ADH_Fe_C"/>
    <property type="match status" value="1"/>
</dbReference>
<gene>
    <name evidence="6" type="ORF">LCGC14_0064910</name>
</gene>
<dbReference type="GO" id="GO:0046872">
    <property type="term" value="F:metal ion binding"/>
    <property type="evidence" value="ECO:0007669"/>
    <property type="project" value="InterPro"/>
</dbReference>
<dbReference type="PROSITE" id="PS00913">
    <property type="entry name" value="ADH_IRON_1"/>
    <property type="match status" value="1"/>
</dbReference>
<evidence type="ECO:0000259" key="5">
    <source>
        <dbReference type="Pfam" id="PF25137"/>
    </source>
</evidence>
<feature type="domain" description="Fe-containing alcohol dehydrogenase-like C-terminal" evidence="5">
    <location>
        <begin position="193"/>
        <end position="380"/>
    </location>
</feature>
<comment type="caution">
    <text evidence="6">The sequence shown here is derived from an EMBL/GenBank/DDBJ whole genome shotgun (WGS) entry which is preliminary data.</text>
</comment>
<feature type="domain" description="Alcohol dehydrogenase iron-type/glycerol dehydrogenase GldA" evidence="4">
    <location>
        <begin position="13"/>
        <end position="182"/>
    </location>
</feature>
<name>A0A0F9W374_9ZZZZ</name>
<dbReference type="FunFam" id="1.20.1090.10:FF:000001">
    <property type="entry name" value="Aldehyde-alcohol dehydrogenase"/>
    <property type="match status" value="1"/>
</dbReference>
<keyword evidence="2" id="KW-0560">Oxidoreductase</keyword>
<dbReference type="AlphaFoldDB" id="A0A0F9W374"/>
<accession>A0A0F9W374</accession>
<dbReference type="PANTHER" id="PTHR11496:SF102">
    <property type="entry name" value="ALCOHOL DEHYDROGENASE 4"/>
    <property type="match status" value="1"/>
</dbReference>
<comment type="similarity">
    <text evidence="1">Belongs to the iron-containing alcohol dehydrogenase family.</text>
</comment>